<evidence type="ECO:0000256" key="7">
    <source>
        <dbReference type="ARBA" id="ARBA00022989"/>
    </source>
</evidence>
<gene>
    <name evidence="15" type="ORF">CPB84DRAFT_1758490</name>
</gene>
<evidence type="ECO:0000256" key="12">
    <source>
        <dbReference type="ARBA" id="ARBA00023315"/>
    </source>
</evidence>
<dbReference type="GO" id="GO:0006656">
    <property type="term" value="P:phosphatidylcholine biosynthetic process"/>
    <property type="evidence" value="ECO:0007669"/>
    <property type="project" value="TreeGrafter"/>
</dbReference>
<name>A0A9P5TV09_GYMJU</name>
<evidence type="ECO:0000313" key="16">
    <source>
        <dbReference type="Proteomes" id="UP000724874"/>
    </source>
</evidence>
<dbReference type="GO" id="GO:0016020">
    <property type="term" value="C:membrane"/>
    <property type="evidence" value="ECO:0007669"/>
    <property type="project" value="UniProtKB-SubCell"/>
</dbReference>
<keyword evidence="6 14" id="KW-0812">Transmembrane</keyword>
<keyword evidence="12" id="KW-0012">Acyltransferase</keyword>
<feature type="compositionally biased region" description="Low complexity" evidence="13">
    <location>
        <begin position="409"/>
        <end position="453"/>
    </location>
</feature>
<evidence type="ECO:0000256" key="5">
    <source>
        <dbReference type="ARBA" id="ARBA00022679"/>
    </source>
</evidence>
<feature type="region of interest" description="Disordered" evidence="13">
    <location>
        <begin position="409"/>
        <end position="464"/>
    </location>
</feature>
<keyword evidence="10" id="KW-0594">Phospholipid biosynthesis</keyword>
<evidence type="ECO:0000256" key="2">
    <source>
        <dbReference type="ARBA" id="ARBA00006675"/>
    </source>
</evidence>
<evidence type="ECO:0000313" key="15">
    <source>
        <dbReference type="EMBL" id="KAF8914131.1"/>
    </source>
</evidence>
<comment type="subcellular location">
    <subcellularLocation>
        <location evidence="1">Membrane</location>
        <topology evidence="1">Multi-pass membrane protein</topology>
    </subcellularLocation>
</comment>
<evidence type="ECO:0000256" key="14">
    <source>
        <dbReference type="SAM" id="Phobius"/>
    </source>
</evidence>
<keyword evidence="5" id="KW-0808">Transferase</keyword>
<keyword evidence="8" id="KW-0443">Lipid metabolism</keyword>
<feature type="transmembrane region" description="Helical" evidence="14">
    <location>
        <begin position="276"/>
        <end position="294"/>
    </location>
</feature>
<dbReference type="GO" id="GO:0016746">
    <property type="term" value="F:acyltransferase activity"/>
    <property type="evidence" value="ECO:0007669"/>
    <property type="project" value="UniProtKB-KW"/>
</dbReference>
<dbReference type="PANTHER" id="PTHR31201:SF1">
    <property type="entry name" value="GLYCEROPHOSPHOCHOLINE ACYLTRANSFERASE 1"/>
    <property type="match status" value="1"/>
</dbReference>
<dbReference type="Proteomes" id="UP000724874">
    <property type="component" value="Unassembled WGS sequence"/>
</dbReference>
<feature type="transmembrane region" description="Helical" evidence="14">
    <location>
        <begin position="156"/>
        <end position="173"/>
    </location>
</feature>
<protein>
    <recommendedName>
        <fullName evidence="3">Glycerophosphocholine acyltransferase 1</fullName>
    </recommendedName>
</protein>
<proteinExistence type="inferred from homology"/>
<evidence type="ECO:0000256" key="1">
    <source>
        <dbReference type="ARBA" id="ARBA00004141"/>
    </source>
</evidence>
<dbReference type="AlphaFoldDB" id="A0A9P5TV09"/>
<dbReference type="EMBL" id="JADNYJ010000001">
    <property type="protein sequence ID" value="KAF8914131.1"/>
    <property type="molecule type" value="Genomic_DNA"/>
</dbReference>
<dbReference type="OrthoDB" id="406287at2759"/>
<comment type="similarity">
    <text evidence="2">Belongs to the GPC1 family.</text>
</comment>
<evidence type="ECO:0000256" key="3">
    <source>
        <dbReference type="ARBA" id="ARBA00019082"/>
    </source>
</evidence>
<feature type="transmembrane region" description="Helical" evidence="14">
    <location>
        <begin position="180"/>
        <end position="200"/>
    </location>
</feature>
<keyword evidence="7 14" id="KW-1133">Transmembrane helix</keyword>
<keyword evidence="11" id="KW-1208">Phospholipid metabolism</keyword>
<evidence type="ECO:0000256" key="8">
    <source>
        <dbReference type="ARBA" id="ARBA00023098"/>
    </source>
</evidence>
<comment type="caution">
    <text evidence="15">The sequence shown here is derived from an EMBL/GenBank/DDBJ whole genome shotgun (WGS) entry which is preliminary data.</text>
</comment>
<sequence>MASRRPPSPPFTKGYFSAPFERFVKDDSFDSHLTSAFTLLDTVETYFDSHVDLLQRKLQKHSDRLRLKAEETFKIKDLKLGDLKIKDLSGDLLAENLEREIKSFKLKLSTRVTSLSASWQSAKVVRTREKVSFFFGVMTLLFSALMFGMAPQWVHIAYTAICGYLLPLRFYIYKKRAWHYFLFDLCYYVTILNFVFFWIFPSSPTLFLACYCLSHGSLASAVITWRNSLVFHDQDKVTSLFIHIYAPFSFTVIRHYYPNAEQRFPALATVPELNPWRALLLSGAIYAIWQLLYWKFVLVDRRAKIESGQRTTSFSFLLNDKHGVIGRALSSVPPAYREAAFMGGQFIYALLTEIPAVFLLYNSSSWSAVFLLLIFSVSVWNGGGFYIEVFGRKFERELEALRKEIAESSARASSSGTSTPGTLSRGSSSNDLSNLNNNNSDSSDSLNGEESLSPTLEAVSEQLPPPIENKKDLYFLCKSLSFS</sequence>
<evidence type="ECO:0000256" key="10">
    <source>
        <dbReference type="ARBA" id="ARBA00023209"/>
    </source>
</evidence>
<evidence type="ECO:0000256" key="9">
    <source>
        <dbReference type="ARBA" id="ARBA00023136"/>
    </source>
</evidence>
<feature type="transmembrane region" description="Helical" evidence="14">
    <location>
        <begin position="339"/>
        <end position="361"/>
    </location>
</feature>
<keyword evidence="16" id="KW-1185">Reference proteome</keyword>
<keyword evidence="9 14" id="KW-0472">Membrane</keyword>
<dbReference type="PANTHER" id="PTHR31201">
    <property type="entry name" value="OS01G0585100 PROTEIN"/>
    <property type="match status" value="1"/>
</dbReference>
<accession>A0A9P5TV09</accession>
<feature type="transmembrane region" description="Helical" evidence="14">
    <location>
        <begin position="206"/>
        <end position="225"/>
    </location>
</feature>
<feature type="transmembrane region" description="Helical" evidence="14">
    <location>
        <begin position="131"/>
        <end position="150"/>
    </location>
</feature>
<keyword evidence="4" id="KW-0444">Lipid biosynthesis</keyword>
<feature type="transmembrane region" description="Helical" evidence="14">
    <location>
        <begin position="237"/>
        <end position="256"/>
    </location>
</feature>
<evidence type="ECO:0000256" key="13">
    <source>
        <dbReference type="SAM" id="MobiDB-lite"/>
    </source>
</evidence>
<evidence type="ECO:0000256" key="4">
    <source>
        <dbReference type="ARBA" id="ARBA00022516"/>
    </source>
</evidence>
<organism evidence="15 16">
    <name type="scientific">Gymnopilus junonius</name>
    <name type="common">Spectacular rustgill mushroom</name>
    <name type="synonym">Gymnopilus spectabilis subsp. junonius</name>
    <dbReference type="NCBI Taxonomy" id="109634"/>
    <lineage>
        <taxon>Eukaryota</taxon>
        <taxon>Fungi</taxon>
        <taxon>Dikarya</taxon>
        <taxon>Basidiomycota</taxon>
        <taxon>Agaricomycotina</taxon>
        <taxon>Agaricomycetes</taxon>
        <taxon>Agaricomycetidae</taxon>
        <taxon>Agaricales</taxon>
        <taxon>Agaricineae</taxon>
        <taxon>Hymenogastraceae</taxon>
        <taxon>Gymnopilus</taxon>
    </lineage>
</organism>
<reference evidence="15" key="1">
    <citation type="submission" date="2020-11" db="EMBL/GenBank/DDBJ databases">
        <authorList>
            <consortium name="DOE Joint Genome Institute"/>
            <person name="Ahrendt S."/>
            <person name="Riley R."/>
            <person name="Andreopoulos W."/>
            <person name="LaButti K."/>
            <person name="Pangilinan J."/>
            <person name="Ruiz-duenas F.J."/>
            <person name="Barrasa J.M."/>
            <person name="Sanchez-Garcia M."/>
            <person name="Camarero S."/>
            <person name="Miyauchi S."/>
            <person name="Serrano A."/>
            <person name="Linde D."/>
            <person name="Babiker R."/>
            <person name="Drula E."/>
            <person name="Ayuso-Fernandez I."/>
            <person name="Pacheco R."/>
            <person name="Padilla G."/>
            <person name="Ferreira P."/>
            <person name="Barriuso J."/>
            <person name="Kellner H."/>
            <person name="Castanera R."/>
            <person name="Alfaro M."/>
            <person name="Ramirez L."/>
            <person name="Pisabarro A.G."/>
            <person name="Kuo A."/>
            <person name="Tritt A."/>
            <person name="Lipzen A."/>
            <person name="He G."/>
            <person name="Yan M."/>
            <person name="Ng V."/>
            <person name="Cullen D."/>
            <person name="Martin F."/>
            <person name="Rosso M.-N."/>
            <person name="Henrissat B."/>
            <person name="Hibbett D."/>
            <person name="Martinez A.T."/>
            <person name="Grigoriev I.V."/>
        </authorList>
    </citation>
    <scope>NUCLEOTIDE SEQUENCE</scope>
    <source>
        <strain evidence="15">AH 44721</strain>
    </source>
</reference>
<dbReference type="InterPro" id="IPR021261">
    <property type="entry name" value="GPCAT"/>
</dbReference>
<dbReference type="Pfam" id="PF10998">
    <property type="entry name" value="DUF2838"/>
    <property type="match status" value="1"/>
</dbReference>
<evidence type="ECO:0000256" key="6">
    <source>
        <dbReference type="ARBA" id="ARBA00022692"/>
    </source>
</evidence>
<feature type="transmembrane region" description="Helical" evidence="14">
    <location>
        <begin position="367"/>
        <end position="387"/>
    </location>
</feature>
<evidence type="ECO:0000256" key="11">
    <source>
        <dbReference type="ARBA" id="ARBA00023264"/>
    </source>
</evidence>